<protein>
    <submittedName>
        <fullName evidence="1">Uncharacterized protein</fullName>
    </submittedName>
</protein>
<dbReference type="AlphaFoldDB" id="A0A852T0D2"/>
<organism evidence="1 2">
    <name type="scientific">Leifsonia soli</name>
    <dbReference type="NCBI Taxonomy" id="582665"/>
    <lineage>
        <taxon>Bacteria</taxon>
        <taxon>Bacillati</taxon>
        <taxon>Actinomycetota</taxon>
        <taxon>Actinomycetes</taxon>
        <taxon>Micrococcales</taxon>
        <taxon>Microbacteriaceae</taxon>
        <taxon>Leifsonia</taxon>
    </lineage>
</organism>
<dbReference type="EMBL" id="JACCBJ010000001">
    <property type="protein sequence ID" value="NYD74204.1"/>
    <property type="molecule type" value="Genomic_DNA"/>
</dbReference>
<dbReference type="Proteomes" id="UP000589620">
    <property type="component" value="Unassembled WGS sequence"/>
</dbReference>
<gene>
    <name evidence="1" type="ORF">BJ963_001723</name>
</gene>
<accession>A0A852T0D2</accession>
<keyword evidence="2" id="KW-1185">Reference proteome</keyword>
<evidence type="ECO:0000313" key="2">
    <source>
        <dbReference type="Proteomes" id="UP000589620"/>
    </source>
</evidence>
<dbReference type="RefSeq" id="WP_179456017.1">
    <property type="nucleotide sequence ID" value="NZ_BAAAPX010000001.1"/>
</dbReference>
<comment type="caution">
    <text evidence="1">The sequence shown here is derived from an EMBL/GenBank/DDBJ whole genome shotgun (WGS) entry which is preliminary data.</text>
</comment>
<evidence type="ECO:0000313" key="1">
    <source>
        <dbReference type="EMBL" id="NYD74204.1"/>
    </source>
</evidence>
<name>A0A852T0D2_9MICO</name>
<sequence>MVAMIPVATVMTPALRIHPPLRFFFACAAVEPVAVRTAVEAARPFVRAGDDAGRNDAAASRCTRCARRETGVEGEEVMSVLLWSGFERSWRGPIVLESAKV</sequence>
<proteinExistence type="predicted"/>
<reference evidence="1 2" key="1">
    <citation type="submission" date="2020-07" db="EMBL/GenBank/DDBJ databases">
        <title>Sequencing the genomes of 1000 actinobacteria strains.</title>
        <authorList>
            <person name="Klenk H.-P."/>
        </authorList>
    </citation>
    <scope>NUCLEOTIDE SEQUENCE [LARGE SCALE GENOMIC DNA]</scope>
    <source>
        <strain evidence="1 2">DSM 23871</strain>
    </source>
</reference>